<evidence type="ECO:0000256" key="4">
    <source>
        <dbReference type="ARBA" id="ARBA00023136"/>
    </source>
</evidence>
<sequence length="432" mass="45084">MAGSGPAPRSAARRVLAHAGEVPWVALLPFTLVLPILESNPLRAAHSLWAPISMVMLVPALRSLPRTRWRAFWLWVLAVATVGTIGSAQLAGASLSAAIGPVMAVGSVVGTAYFVRAMALRGPRYVWTATGSIGAAMLIHTYQILPLAPDAAGNPWKFGIGYSVSIIVLSACAAAGRTWLEVAAALVLAAISFSEATRALGVVLALAAMVVAIARIARGRPTFTRIGGRLCVGAALGLTAFYGADAVLNSELFASSAERFAEQAEVNDNSLLAGRTEPPISIAAISESPFVGMGPEPHPTPAIVDRAIGVAQHLGYRQIDQLVKWWTQDDTIYVHSVLADTWVRSGVLAAALYLAALLCFVATVVRGVLGSAARPALAIFMVSQSVWDVIFSPAAYGQLVLIGLAIGMCSVTMPRTPPGLDPETGVVPVGAR</sequence>
<keyword evidence="3 5" id="KW-1133">Transmembrane helix</keyword>
<gene>
    <name evidence="7" type="ORF">GCM10023175_59680</name>
</gene>
<proteinExistence type="predicted"/>
<dbReference type="InterPro" id="IPR007016">
    <property type="entry name" value="O-antigen_ligase-rel_domated"/>
</dbReference>
<dbReference type="EMBL" id="BAABGT010000099">
    <property type="protein sequence ID" value="GAA4556756.1"/>
    <property type="molecule type" value="Genomic_DNA"/>
</dbReference>
<feature type="transmembrane region" description="Helical" evidence="5">
    <location>
        <begin position="15"/>
        <end position="37"/>
    </location>
</feature>
<comment type="subcellular location">
    <subcellularLocation>
        <location evidence="1">Membrane</location>
        <topology evidence="1">Multi-pass membrane protein</topology>
    </subcellularLocation>
</comment>
<evidence type="ECO:0000313" key="7">
    <source>
        <dbReference type="EMBL" id="GAA4556756.1"/>
    </source>
</evidence>
<protein>
    <recommendedName>
        <fullName evidence="6">O-antigen ligase-related domain-containing protein</fullName>
    </recommendedName>
</protein>
<comment type="caution">
    <text evidence="7">The sequence shown here is derived from an EMBL/GenBank/DDBJ whole genome shotgun (WGS) entry which is preliminary data.</text>
</comment>
<reference evidence="8" key="1">
    <citation type="journal article" date="2019" name="Int. J. Syst. Evol. Microbiol.">
        <title>The Global Catalogue of Microorganisms (GCM) 10K type strain sequencing project: providing services to taxonomists for standard genome sequencing and annotation.</title>
        <authorList>
            <consortium name="The Broad Institute Genomics Platform"/>
            <consortium name="The Broad Institute Genome Sequencing Center for Infectious Disease"/>
            <person name="Wu L."/>
            <person name="Ma J."/>
        </authorList>
    </citation>
    <scope>NUCLEOTIDE SEQUENCE [LARGE SCALE GENOMIC DNA]</scope>
    <source>
        <strain evidence="8">JCM 17906</strain>
    </source>
</reference>
<evidence type="ECO:0000256" key="5">
    <source>
        <dbReference type="SAM" id="Phobius"/>
    </source>
</evidence>
<feature type="transmembrane region" description="Helical" evidence="5">
    <location>
        <begin position="226"/>
        <end position="244"/>
    </location>
</feature>
<feature type="domain" description="O-antigen ligase-related" evidence="6">
    <location>
        <begin position="185"/>
        <end position="354"/>
    </location>
</feature>
<accession>A0ABP8S0D2</accession>
<name>A0ABP8S0D2_9PSEU</name>
<keyword evidence="4 5" id="KW-0472">Membrane</keyword>
<feature type="transmembrane region" description="Helical" evidence="5">
    <location>
        <begin position="72"/>
        <end position="91"/>
    </location>
</feature>
<organism evidence="7 8">
    <name type="scientific">Pseudonocardia xishanensis</name>
    <dbReference type="NCBI Taxonomy" id="630995"/>
    <lineage>
        <taxon>Bacteria</taxon>
        <taxon>Bacillati</taxon>
        <taxon>Actinomycetota</taxon>
        <taxon>Actinomycetes</taxon>
        <taxon>Pseudonocardiales</taxon>
        <taxon>Pseudonocardiaceae</taxon>
        <taxon>Pseudonocardia</taxon>
    </lineage>
</organism>
<evidence type="ECO:0000256" key="2">
    <source>
        <dbReference type="ARBA" id="ARBA00022692"/>
    </source>
</evidence>
<feature type="transmembrane region" description="Helical" evidence="5">
    <location>
        <begin position="166"/>
        <end position="193"/>
    </location>
</feature>
<evidence type="ECO:0000256" key="1">
    <source>
        <dbReference type="ARBA" id="ARBA00004141"/>
    </source>
</evidence>
<dbReference type="Proteomes" id="UP001501598">
    <property type="component" value="Unassembled WGS sequence"/>
</dbReference>
<evidence type="ECO:0000313" key="8">
    <source>
        <dbReference type="Proteomes" id="UP001501598"/>
    </source>
</evidence>
<keyword evidence="8" id="KW-1185">Reference proteome</keyword>
<feature type="transmembrane region" description="Helical" evidence="5">
    <location>
        <begin position="199"/>
        <end position="217"/>
    </location>
</feature>
<feature type="transmembrane region" description="Helical" evidence="5">
    <location>
        <begin position="97"/>
        <end position="115"/>
    </location>
</feature>
<feature type="transmembrane region" description="Helical" evidence="5">
    <location>
        <begin position="390"/>
        <end position="413"/>
    </location>
</feature>
<dbReference type="Pfam" id="PF04932">
    <property type="entry name" value="Wzy_C"/>
    <property type="match status" value="1"/>
</dbReference>
<evidence type="ECO:0000259" key="6">
    <source>
        <dbReference type="Pfam" id="PF04932"/>
    </source>
</evidence>
<evidence type="ECO:0000256" key="3">
    <source>
        <dbReference type="ARBA" id="ARBA00022989"/>
    </source>
</evidence>
<keyword evidence="2 5" id="KW-0812">Transmembrane</keyword>
<feature type="transmembrane region" description="Helical" evidence="5">
    <location>
        <begin position="347"/>
        <end position="369"/>
    </location>
</feature>